<dbReference type="RefSeq" id="WP_188814393.1">
    <property type="nucleotide sequence ID" value="NZ_BMHT01000004.1"/>
</dbReference>
<evidence type="ECO:0000256" key="4">
    <source>
        <dbReference type="ARBA" id="ARBA00022801"/>
    </source>
</evidence>
<reference evidence="10" key="1">
    <citation type="journal article" date="2019" name="Int. J. Syst. Evol. Microbiol.">
        <title>The Global Catalogue of Microorganisms (GCM) 10K type strain sequencing project: providing services to taxonomists for standard genome sequencing and annotation.</title>
        <authorList>
            <consortium name="The Broad Institute Genomics Platform"/>
            <consortium name="The Broad Institute Genome Sequencing Center for Infectious Disease"/>
            <person name="Wu L."/>
            <person name="Ma J."/>
        </authorList>
    </citation>
    <scope>NUCLEOTIDE SEQUENCE [LARGE SCALE GENOMIC DNA]</scope>
    <source>
        <strain evidence="10">CGMCC 1.15197</strain>
    </source>
</reference>
<dbReference type="Pfam" id="PF18962">
    <property type="entry name" value="Por_Secre_tail"/>
    <property type="match status" value="1"/>
</dbReference>
<dbReference type="InterPro" id="IPR011683">
    <property type="entry name" value="Glyco_hydro_53"/>
</dbReference>
<evidence type="ECO:0000256" key="6">
    <source>
        <dbReference type="RuleBase" id="RU361192"/>
    </source>
</evidence>
<name>A0ABQ1UCZ3_9BACT</name>
<evidence type="ECO:0000256" key="2">
    <source>
        <dbReference type="ARBA" id="ARBA00010687"/>
    </source>
</evidence>
<evidence type="ECO:0000313" key="9">
    <source>
        <dbReference type="EMBL" id="GGF13279.1"/>
    </source>
</evidence>
<feature type="chain" id="PRO_5044999300" description="Arabinogalactan endo-beta-1,4-galactanase" evidence="6">
    <location>
        <begin position="25"/>
        <end position="584"/>
    </location>
</feature>
<dbReference type="SUPFAM" id="SSF51445">
    <property type="entry name" value="(Trans)glycosidases"/>
    <property type="match status" value="1"/>
</dbReference>
<dbReference type="Proteomes" id="UP000632273">
    <property type="component" value="Unassembled WGS sequence"/>
</dbReference>
<feature type="region of interest" description="Disordered" evidence="7">
    <location>
        <begin position="357"/>
        <end position="378"/>
    </location>
</feature>
<keyword evidence="4 6" id="KW-0378">Hydrolase</keyword>
<dbReference type="EC" id="3.2.1.89" evidence="3 6"/>
<organism evidence="9 10">
    <name type="scientific">Hymenobacter cavernae</name>
    <dbReference type="NCBI Taxonomy" id="2044852"/>
    <lineage>
        <taxon>Bacteria</taxon>
        <taxon>Pseudomonadati</taxon>
        <taxon>Bacteroidota</taxon>
        <taxon>Cytophagia</taxon>
        <taxon>Cytophagales</taxon>
        <taxon>Hymenobacteraceae</taxon>
        <taxon>Hymenobacter</taxon>
    </lineage>
</organism>
<proteinExistence type="inferred from homology"/>
<evidence type="ECO:0000256" key="7">
    <source>
        <dbReference type="SAM" id="MobiDB-lite"/>
    </source>
</evidence>
<feature type="signal peptide" evidence="6">
    <location>
        <begin position="1"/>
        <end position="24"/>
    </location>
</feature>
<sequence length="584" mass="64097">MKTRLRSALLLLSLLWVSIPSASAQAPTFAKGADVSWLTQMEAAGYKFYTKDGVPQDAMQILKGYGLDAIRLRVWVNPADGWNGQADVVAKAVRARNLGYRLMIDFHYSDSWADPGKQTKPAAWQSYNFTQLKQAVYDHTFAVLTALKAQGITPEWVQVGNETNNGMLWEDGKASVNMKNFADLVSSGYDAVKAVSSQSKVIVHLSNGYDNGLFRWMFDGLTANNARYDVIGMSLYPTTANWPTLTAQCLTNINDMVARYGKEVMICEIGMPYTAPQATQEMIADLLKKVRSVPNNKGLGVFYWEPQAYNWQGYTLGAWSLNGRPTTALEAFLEQPTAPPSPLQARNPGFEYDGAATQTPTGWSTRSTADQDADKTEFNGHTGDYRLTHYKATAYQVATYQVLTNLPNGRYTLKAWVQNGGGQTLCQLYARDFGSTDKTAALPVTATWAQVQLTNINVTNGQCEIGLLSQGNAGNYCSIDDVELVAESVTAASSAASLTATTVFPNPFSEDLAISYTLSKSETVRIDLYTTTGQLVQTMLAPQQQAAGAHTWQNKSMLNNLGSGLYLLRLTHDGQTLVQRVVRR</sequence>
<keyword evidence="10" id="KW-1185">Reference proteome</keyword>
<dbReference type="Gene3D" id="2.60.120.260">
    <property type="entry name" value="Galactose-binding domain-like"/>
    <property type="match status" value="1"/>
</dbReference>
<keyword evidence="5 6" id="KW-0326">Glycosidase</keyword>
<dbReference type="PANTHER" id="PTHR34983">
    <property type="entry name" value="ARABINOGALACTAN ENDO-BETA-1,4-GALACTANASE A"/>
    <property type="match status" value="1"/>
</dbReference>
<comment type="caution">
    <text evidence="9">The sequence shown here is derived from an EMBL/GenBank/DDBJ whole genome shotgun (WGS) entry which is preliminary data.</text>
</comment>
<dbReference type="Gene3D" id="3.20.20.80">
    <property type="entry name" value="Glycosidases"/>
    <property type="match status" value="1"/>
</dbReference>
<evidence type="ECO:0000259" key="8">
    <source>
        <dbReference type="Pfam" id="PF18962"/>
    </source>
</evidence>
<keyword evidence="6" id="KW-0732">Signal</keyword>
<accession>A0ABQ1UCZ3</accession>
<evidence type="ECO:0000256" key="1">
    <source>
        <dbReference type="ARBA" id="ARBA00001695"/>
    </source>
</evidence>
<gene>
    <name evidence="9" type="ORF">GCM10011383_25610</name>
</gene>
<feature type="compositionally biased region" description="Polar residues" evidence="7">
    <location>
        <begin position="357"/>
        <end position="370"/>
    </location>
</feature>
<feature type="domain" description="Secretion system C-terminal sorting" evidence="8">
    <location>
        <begin position="503"/>
        <end position="582"/>
    </location>
</feature>
<protein>
    <recommendedName>
        <fullName evidence="3 6">Arabinogalactan endo-beta-1,4-galactanase</fullName>
        <ecNumber evidence="3 6">3.2.1.89</ecNumber>
    </recommendedName>
</protein>
<evidence type="ECO:0000313" key="10">
    <source>
        <dbReference type="Proteomes" id="UP000632273"/>
    </source>
</evidence>
<dbReference type="InterPro" id="IPR017853">
    <property type="entry name" value="GH"/>
</dbReference>
<dbReference type="EMBL" id="BMHT01000004">
    <property type="protein sequence ID" value="GGF13279.1"/>
    <property type="molecule type" value="Genomic_DNA"/>
</dbReference>
<comment type="catalytic activity">
    <reaction evidence="1 6">
        <text>The enzyme specifically hydrolyzes (1-&gt;4)-beta-D-galactosidic linkages in type I arabinogalactans.</text>
        <dbReference type="EC" id="3.2.1.89"/>
    </reaction>
</comment>
<comment type="similarity">
    <text evidence="2 6">Belongs to the glycosyl hydrolase 53 family.</text>
</comment>
<dbReference type="Pfam" id="PF07745">
    <property type="entry name" value="Glyco_hydro_53"/>
    <property type="match status" value="1"/>
</dbReference>
<dbReference type="InterPro" id="IPR026444">
    <property type="entry name" value="Secre_tail"/>
</dbReference>
<dbReference type="NCBIfam" id="TIGR04183">
    <property type="entry name" value="Por_Secre_tail"/>
    <property type="match status" value="1"/>
</dbReference>
<evidence type="ECO:0000256" key="3">
    <source>
        <dbReference type="ARBA" id="ARBA00012556"/>
    </source>
</evidence>
<dbReference type="PANTHER" id="PTHR34983:SF1">
    <property type="entry name" value="ARABINOGALACTAN ENDO-BETA-1,4-GALACTANASE A"/>
    <property type="match status" value="1"/>
</dbReference>
<evidence type="ECO:0000256" key="5">
    <source>
        <dbReference type="ARBA" id="ARBA00023295"/>
    </source>
</evidence>